<dbReference type="EMBL" id="WNZZ01000018">
    <property type="protein sequence ID" value="MUG24814.1"/>
    <property type="molecule type" value="Genomic_DNA"/>
</dbReference>
<evidence type="ECO:0000313" key="1">
    <source>
        <dbReference type="EMBL" id="MUG24814.1"/>
    </source>
</evidence>
<organism evidence="1 2">
    <name type="scientific">Paenibacillus macerans</name>
    <name type="common">Bacillus macerans</name>
    <dbReference type="NCBI Taxonomy" id="44252"/>
    <lineage>
        <taxon>Bacteria</taxon>
        <taxon>Bacillati</taxon>
        <taxon>Bacillota</taxon>
        <taxon>Bacilli</taxon>
        <taxon>Bacillales</taxon>
        <taxon>Paenibacillaceae</taxon>
        <taxon>Paenibacillus</taxon>
    </lineage>
</organism>
<protein>
    <submittedName>
        <fullName evidence="1">Uncharacterized protein</fullName>
    </submittedName>
</protein>
<gene>
    <name evidence="1" type="ORF">GNQ08_20820</name>
</gene>
<evidence type="ECO:0000313" key="2">
    <source>
        <dbReference type="Proteomes" id="UP000442469"/>
    </source>
</evidence>
<sequence>MGKLLNISLYSRRLFYENLDDERLTDLILEMVPLYKEIRECRQIELFMDMLLFTTLCLYGDRRKRKYGYSRLKSLLDYNLPQFSPCQLLDIRLVLMELQRRDPKTFQDEFGAPDVRLLNGNMVSSGAGIFEWLSSSSLSGYGDYSSFGLKY</sequence>
<name>A0A6N8EYS1_PAEMA</name>
<reference evidence="1 2" key="1">
    <citation type="submission" date="2019-11" db="EMBL/GenBank/DDBJ databases">
        <title>Draft genome sequences of five Paenibacillus species of dairy origin.</title>
        <authorList>
            <person name="Olajide A.M."/>
            <person name="Chen S."/>
            <person name="Lapointe G."/>
        </authorList>
    </citation>
    <scope>NUCLEOTIDE SEQUENCE [LARGE SCALE GENOMIC DNA]</scope>
    <source>
        <strain evidence="1 2">3CT49</strain>
    </source>
</reference>
<accession>A0A6N8EYS1</accession>
<proteinExistence type="predicted"/>
<dbReference type="Proteomes" id="UP000442469">
    <property type="component" value="Unassembled WGS sequence"/>
</dbReference>
<dbReference type="AlphaFoldDB" id="A0A6N8EYS1"/>
<dbReference type="RefSeq" id="WP_155620743.1">
    <property type="nucleotide sequence ID" value="NZ_CP086393.1"/>
</dbReference>
<comment type="caution">
    <text evidence="1">The sequence shown here is derived from an EMBL/GenBank/DDBJ whole genome shotgun (WGS) entry which is preliminary data.</text>
</comment>